<proteinExistence type="inferred from homology"/>
<accession>A0A836CLE7</accession>
<reference evidence="7" key="1">
    <citation type="submission" date="2021-02" db="EMBL/GenBank/DDBJ databases">
        <title>First Annotated Genome of the Yellow-green Alga Tribonema minus.</title>
        <authorList>
            <person name="Mahan K.M."/>
        </authorList>
    </citation>
    <scope>NUCLEOTIDE SEQUENCE</scope>
    <source>
        <strain evidence="7">UTEX B ZZ1240</strain>
    </source>
</reference>
<dbReference type="OrthoDB" id="103349at2759"/>
<keyword evidence="8" id="KW-1185">Reference proteome</keyword>
<keyword evidence="4" id="KW-0106">Calcium</keyword>
<dbReference type="GO" id="GO:0008484">
    <property type="term" value="F:sulfuric ester hydrolase activity"/>
    <property type="evidence" value="ECO:0007669"/>
    <property type="project" value="InterPro"/>
</dbReference>
<evidence type="ECO:0000259" key="6">
    <source>
        <dbReference type="Pfam" id="PF00884"/>
    </source>
</evidence>
<evidence type="ECO:0000313" key="8">
    <source>
        <dbReference type="Proteomes" id="UP000664859"/>
    </source>
</evidence>
<dbReference type="EMBL" id="JAFCMP010000046">
    <property type="protein sequence ID" value="KAG5189699.1"/>
    <property type="molecule type" value="Genomic_DNA"/>
</dbReference>
<organism evidence="7 8">
    <name type="scientific">Tribonema minus</name>
    <dbReference type="NCBI Taxonomy" id="303371"/>
    <lineage>
        <taxon>Eukaryota</taxon>
        <taxon>Sar</taxon>
        <taxon>Stramenopiles</taxon>
        <taxon>Ochrophyta</taxon>
        <taxon>PX clade</taxon>
        <taxon>Xanthophyceae</taxon>
        <taxon>Tribonematales</taxon>
        <taxon>Tribonemataceae</taxon>
        <taxon>Tribonema</taxon>
    </lineage>
</organism>
<feature type="domain" description="Sulfatase N-terminal" evidence="6">
    <location>
        <begin position="2"/>
        <end position="253"/>
    </location>
</feature>
<dbReference type="Proteomes" id="UP000664859">
    <property type="component" value="Unassembled WGS sequence"/>
</dbReference>
<dbReference type="PROSITE" id="PS00149">
    <property type="entry name" value="SULFATASE_2"/>
    <property type="match status" value="1"/>
</dbReference>
<evidence type="ECO:0000256" key="5">
    <source>
        <dbReference type="ARBA" id="ARBA00023180"/>
    </source>
</evidence>
<comment type="caution">
    <text evidence="7">The sequence shown here is derived from an EMBL/GenBank/DDBJ whole genome shotgun (WGS) entry which is preliminary data.</text>
</comment>
<dbReference type="PANTHER" id="PTHR10342:SF274">
    <property type="entry name" value="ARYLSULFATASE B"/>
    <property type="match status" value="1"/>
</dbReference>
<keyword evidence="5" id="KW-0325">Glycoprotein</keyword>
<name>A0A836CLE7_9STRA</name>
<comment type="similarity">
    <text evidence="1">Belongs to the sulfatase family.</text>
</comment>
<evidence type="ECO:0000256" key="2">
    <source>
        <dbReference type="ARBA" id="ARBA00022723"/>
    </source>
</evidence>
<protein>
    <submittedName>
        <fullName evidence="7">Alkaline-phosphatase-like protein</fullName>
    </submittedName>
</protein>
<dbReference type="SUPFAM" id="SSF53649">
    <property type="entry name" value="Alkaline phosphatase-like"/>
    <property type="match status" value="1"/>
</dbReference>
<dbReference type="Pfam" id="PF00884">
    <property type="entry name" value="Sulfatase"/>
    <property type="match status" value="1"/>
</dbReference>
<dbReference type="InterPro" id="IPR047115">
    <property type="entry name" value="ARSB"/>
</dbReference>
<dbReference type="Gene3D" id="3.40.720.10">
    <property type="entry name" value="Alkaline Phosphatase, subunit A"/>
    <property type="match status" value="1"/>
</dbReference>
<keyword evidence="3" id="KW-0378">Hydrolase</keyword>
<dbReference type="GO" id="GO:0046872">
    <property type="term" value="F:metal ion binding"/>
    <property type="evidence" value="ECO:0007669"/>
    <property type="project" value="UniProtKB-KW"/>
</dbReference>
<dbReference type="AlphaFoldDB" id="A0A836CLE7"/>
<dbReference type="PANTHER" id="PTHR10342">
    <property type="entry name" value="ARYLSULFATASE"/>
    <property type="match status" value="1"/>
</dbReference>
<dbReference type="InterPro" id="IPR017850">
    <property type="entry name" value="Alkaline_phosphatase_core_sf"/>
</dbReference>
<evidence type="ECO:0000256" key="3">
    <source>
        <dbReference type="ARBA" id="ARBA00022801"/>
    </source>
</evidence>
<evidence type="ECO:0000313" key="7">
    <source>
        <dbReference type="EMBL" id="KAG5189699.1"/>
    </source>
</evidence>
<keyword evidence="2" id="KW-0479">Metal-binding</keyword>
<evidence type="ECO:0000256" key="1">
    <source>
        <dbReference type="ARBA" id="ARBA00008779"/>
    </source>
</evidence>
<dbReference type="InterPro" id="IPR024607">
    <property type="entry name" value="Sulfatase_CS"/>
</dbReference>
<sequence length="298" mass="32221">MTAAGYMTHFVGKWHVGHASRRQLPSARGYSTSLAYFNAQNDLWTYRAVDGICSPNLHTNLLTDLWQHNTITSTDGPAVALKSSSTCASSQKNCLYGDDLCQQRASQVILSHNPKRRWFLVYAPHAIHSPLQPPTARLQEFAFINDNEARRNYAATLADIDTRIGTIIQNLKSKKMWGSALIVVMSDNGGPISSAGGASNYPLRSGKYSNFEGGTRANAFVSGGYLPKGRRGAVATGLVAVEDWYGTFCALAGQDPSDKKASAAGLPPVDSINMWPYLSGQVAASPRKEIIYSAAGFI</sequence>
<gene>
    <name evidence="7" type="ORF">JKP88DRAFT_257020</name>
</gene>
<evidence type="ECO:0000256" key="4">
    <source>
        <dbReference type="ARBA" id="ARBA00022837"/>
    </source>
</evidence>
<dbReference type="InterPro" id="IPR000917">
    <property type="entry name" value="Sulfatase_N"/>
</dbReference>